<protein>
    <recommendedName>
        <fullName evidence="2">Ubiquitin-like domain-containing protein</fullName>
    </recommendedName>
</protein>
<organism evidence="3 4">
    <name type="scientific">Aquilegia coerulea</name>
    <name type="common">Rocky mountain columbine</name>
    <dbReference type="NCBI Taxonomy" id="218851"/>
    <lineage>
        <taxon>Eukaryota</taxon>
        <taxon>Viridiplantae</taxon>
        <taxon>Streptophyta</taxon>
        <taxon>Embryophyta</taxon>
        <taxon>Tracheophyta</taxon>
        <taxon>Spermatophyta</taxon>
        <taxon>Magnoliopsida</taxon>
        <taxon>Ranunculales</taxon>
        <taxon>Ranunculaceae</taxon>
        <taxon>Thalictroideae</taxon>
        <taxon>Aquilegia</taxon>
    </lineage>
</organism>
<proteinExistence type="predicted"/>
<sequence length="396" mass="44656">MERRIESGSCIATNEDEEMMIYIKVTKTIALGVNSSDTVDDVKAKFSNMEGVPVNMQKLFFSGNHLNSGNKLVDYDIQKGSTIQMFLGGLIGMKIQIKASWNGKMITVDVNNCDTIHNVKAKIQEIEGNASQMTLIYHGKELEDTRTLASYNIPTACTLYAVLCGGDVIQIYIITPNRRNPQLEVKPWYSVGSVKTMIESIVSIPADQQKLVFAGKPMEDGKTLAHYHIQNASTLRMVPIVTIFVQILGGKRIKLDLESSDTIGIVKRKIQETEFIPQNEQVLFFHGLKLEDWLDLTYYKIQKESTLQLVIHCSDRMQIFLKNLQGKTITLDVLKSDTIDSLRVKIEDKEGIPQDRQKLTFAGKLLVSGCTLADYNIQNESTLNLDLRICRYIQHV</sequence>
<dbReference type="InterPro" id="IPR029071">
    <property type="entry name" value="Ubiquitin-like_domsf"/>
</dbReference>
<dbReference type="AlphaFoldDB" id="A0A2G5F493"/>
<evidence type="ECO:0000313" key="3">
    <source>
        <dbReference type="EMBL" id="PIA62782.1"/>
    </source>
</evidence>
<evidence type="ECO:0000259" key="2">
    <source>
        <dbReference type="PROSITE" id="PS50053"/>
    </source>
</evidence>
<feature type="domain" description="Ubiquitin-like" evidence="2">
    <location>
        <begin position="169"/>
        <end position="238"/>
    </location>
</feature>
<dbReference type="OrthoDB" id="1886586at2759"/>
<evidence type="ECO:0000313" key="4">
    <source>
        <dbReference type="Proteomes" id="UP000230069"/>
    </source>
</evidence>
<feature type="domain" description="Ubiquitin-like" evidence="2">
    <location>
        <begin position="241"/>
        <end position="311"/>
    </location>
</feature>
<dbReference type="InterPro" id="IPR019954">
    <property type="entry name" value="Ubiquitin_CS"/>
</dbReference>
<dbReference type="Pfam" id="PF00240">
    <property type="entry name" value="ubiquitin"/>
    <property type="match status" value="5"/>
</dbReference>
<dbReference type="SMART" id="SM00213">
    <property type="entry name" value="UBQ"/>
    <property type="match status" value="5"/>
</dbReference>
<dbReference type="InParanoid" id="A0A2G5F493"/>
<dbReference type="PROSITE" id="PS00299">
    <property type="entry name" value="UBIQUITIN_1"/>
    <property type="match status" value="1"/>
</dbReference>
<name>A0A2G5F493_AQUCA</name>
<dbReference type="InterPro" id="IPR019956">
    <property type="entry name" value="Ubiquitin_dom"/>
</dbReference>
<feature type="domain" description="Ubiquitin-like" evidence="2">
    <location>
        <begin position="19"/>
        <end position="87"/>
    </location>
</feature>
<dbReference type="GO" id="GO:0003729">
    <property type="term" value="F:mRNA binding"/>
    <property type="evidence" value="ECO:0007669"/>
    <property type="project" value="UniProtKB-ARBA"/>
</dbReference>
<dbReference type="InterPro" id="IPR000626">
    <property type="entry name" value="Ubiquitin-like_dom"/>
</dbReference>
<keyword evidence="1" id="KW-1017">Isopeptide bond</keyword>
<dbReference type="STRING" id="218851.A0A2G5F493"/>
<dbReference type="SUPFAM" id="SSF54236">
    <property type="entry name" value="Ubiquitin-like"/>
    <property type="match status" value="5"/>
</dbReference>
<reference evidence="3 4" key="1">
    <citation type="submission" date="2017-09" db="EMBL/GenBank/DDBJ databases">
        <title>WGS assembly of Aquilegia coerulea Goldsmith.</title>
        <authorList>
            <person name="Hodges S."/>
            <person name="Kramer E."/>
            <person name="Nordborg M."/>
            <person name="Tomkins J."/>
            <person name="Borevitz J."/>
            <person name="Derieg N."/>
            <person name="Yan J."/>
            <person name="Mihaltcheva S."/>
            <person name="Hayes R.D."/>
            <person name="Rokhsar D."/>
        </authorList>
    </citation>
    <scope>NUCLEOTIDE SEQUENCE [LARGE SCALE GENOMIC DNA]</scope>
    <source>
        <strain evidence="4">cv. Goldsmith</strain>
    </source>
</reference>
<dbReference type="FunFam" id="3.10.20.90:FF:000222">
    <property type="entry name" value="Polyubiquitin 5"/>
    <property type="match status" value="1"/>
</dbReference>
<evidence type="ECO:0000256" key="1">
    <source>
        <dbReference type="ARBA" id="ARBA00022499"/>
    </source>
</evidence>
<dbReference type="Gene3D" id="3.10.20.90">
    <property type="entry name" value="Phosphatidylinositol 3-kinase Catalytic Subunit, Chain A, domain 1"/>
    <property type="match status" value="5"/>
</dbReference>
<dbReference type="PRINTS" id="PR00348">
    <property type="entry name" value="UBIQUITIN"/>
</dbReference>
<dbReference type="PANTHER" id="PTHR10666">
    <property type="entry name" value="UBIQUITIN"/>
    <property type="match status" value="1"/>
</dbReference>
<dbReference type="PROSITE" id="PS50053">
    <property type="entry name" value="UBIQUITIN_2"/>
    <property type="match status" value="5"/>
</dbReference>
<dbReference type="EMBL" id="KZ305019">
    <property type="protein sequence ID" value="PIA62782.1"/>
    <property type="molecule type" value="Genomic_DNA"/>
</dbReference>
<feature type="domain" description="Ubiquitin-like" evidence="2">
    <location>
        <begin position="317"/>
        <end position="388"/>
    </location>
</feature>
<dbReference type="InterPro" id="IPR050158">
    <property type="entry name" value="Ubiquitin_ubiquitin-like"/>
</dbReference>
<feature type="domain" description="Ubiquitin-like" evidence="2">
    <location>
        <begin position="93"/>
        <end position="163"/>
    </location>
</feature>
<accession>A0A2G5F493</accession>
<dbReference type="Proteomes" id="UP000230069">
    <property type="component" value="Unassembled WGS sequence"/>
</dbReference>
<gene>
    <name evidence="3" type="ORF">AQUCO_00200655v1</name>
</gene>
<keyword evidence="4" id="KW-1185">Reference proteome</keyword>